<evidence type="ECO:0000256" key="3">
    <source>
        <dbReference type="ARBA" id="ARBA00023274"/>
    </source>
</evidence>
<dbReference type="InterPro" id="IPR011332">
    <property type="entry name" value="Ribosomal_zn-bd"/>
</dbReference>
<proteinExistence type="predicted"/>
<dbReference type="GO" id="GO:1990904">
    <property type="term" value="C:ribonucleoprotein complex"/>
    <property type="evidence" value="ECO:0007669"/>
    <property type="project" value="UniProtKB-KW"/>
</dbReference>
<protein>
    <recommendedName>
        <fullName evidence="4">Small ribosomal subunit protein eS31 domain-containing protein</fullName>
    </recommendedName>
</protein>
<keyword evidence="2" id="KW-0689">Ribosomal protein</keyword>
<dbReference type="Gene3D" id="6.20.50.150">
    <property type="match status" value="1"/>
</dbReference>
<dbReference type="Pfam" id="PF01599">
    <property type="entry name" value="Ribosomal_S27"/>
    <property type="match status" value="1"/>
</dbReference>
<organism evidence="5 6">
    <name type="scientific">Gulo gulo</name>
    <name type="common">Wolverine</name>
    <name type="synonym">Gluton</name>
    <dbReference type="NCBI Taxonomy" id="48420"/>
    <lineage>
        <taxon>Eukaryota</taxon>
        <taxon>Metazoa</taxon>
        <taxon>Chordata</taxon>
        <taxon>Craniata</taxon>
        <taxon>Vertebrata</taxon>
        <taxon>Euteleostomi</taxon>
        <taxon>Mammalia</taxon>
        <taxon>Eutheria</taxon>
        <taxon>Laurasiatheria</taxon>
        <taxon>Carnivora</taxon>
        <taxon>Caniformia</taxon>
        <taxon>Musteloidea</taxon>
        <taxon>Mustelidae</taxon>
        <taxon>Guloninae</taxon>
        <taxon>Gulo</taxon>
    </lineage>
</organism>
<accession>A0A9X9Q299</accession>
<dbReference type="Proteomes" id="UP000269945">
    <property type="component" value="Unassembled WGS sequence"/>
</dbReference>
<dbReference type="InterPro" id="IPR038582">
    <property type="entry name" value="Ribosomal_eS31_euk-type_sf"/>
</dbReference>
<feature type="non-terminal residue" evidence="5">
    <location>
        <position position="1"/>
    </location>
</feature>
<gene>
    <name evidence="5" type="ORF">BN2614_LOCUS11</name>
</gene>
<evidence type="ECO:0000256" key="2">
    <source>
        <dbReference type="ARBA" id="ARBA00022980"/>
    </source>
</evidence>
<evidence type="ECO:0000256" key="1">
    <source>
        <dbReference type="ARBA" id="ARBA00022833"/>
    </source>
</evidence>
<name>A0A9X9Q299_GULGU</name>
<dbReference type="GO" id="GO:0006412">
    <property type="term" value="P:translation"/>
    <property type="evidence" value="ECO:0007669"/>
    <property type="project" value="InterPro"/>
</dbReference>
<evidence type="ECO:0000313" key="5">
    <source>
        <dbReference type="EMBL" id="VCW97340.1"/>
    </source>
</evidence>
<dbReference type="SUPFAM" id="SSF57829">
    <property type="entry name" value="Zn-binding ribosomal proteins"/>
    <property type="match status" value="1"/>
</dbReference>
<dbReference type="InterPro" id="IPR002906">
    <property type="entry name" value="Ribosomal_eS31"/>
</dbReference>
<dbReference type="SMART" id="SM01402">
    <property type="entry name" value="Ribosomal_S27"/>
    <property type="match status" value="1"/>
</dbReference>
<evidence type="ECO:0000313" key="6">
    <source>
        <dbReference type="Proteomes" id="UP000269945"/>
    </source>
</evidence>
<feature type="domain" description="Small ribosomal subunit protein eS31" evidence="4">
    <location>
        <begin position="39"/>
        <end position="74"/>
    </location>
</feature>
<dbReference type="GO" id="GO:0003735">
    <property type="term" value="F:structural constituent of ribosome"/>
    <property type="evidence" value="ECO:0007669"/>
    <property type="project" value="InterPro"/>
</dbReference>
<dbReference type="GO" id="GO:0005840">
    <property type="term" value="C:ribosome"/>
    <property type="evidence" value="ECO:0007669"/>
    <property type="project" value="UniProtKB-KW"/>
</dbReference>
<sequence>KSTPHFVLKLRGGVKKRKNKSYTISEKNKHKRKKIKLTVLEYFKVGRNSTINRLCGACPTKCSAVFMASHFGRH</sequence>
<keyword evidence="1" id="KW-0862">Zinc</keyword>
<evidence type="ECO:0000259" key="4">
    <source>
        <dbReference type="SMART" id="SM01402"/>
    </source>
</evidence>
<dbReference type="EMBL" id="CYRY02021458">
    <property type="protein sequence ID" value="VCW97340.1"/>
    <property type="molecule type" value="Genomic_DNA"/>
</dbReference>
<keyword evidence="6" id="KW-1185">Reference proteome</keyword>
<comment type="caution">
    <text evidence="5">The sequence shown here is derived from an EMBL/GenBank/DDBJ whole genome shotgun (WGS) entry which is preliminary data.</text>
</comment>
<dbReference type="AlphaFoldDB" id="A0A9X9Q299"/>
<reference evidence="5 6" key="1">
    <citation type="submission" date="2018-10" db="EMBL/GenBank/DDBJ databases">
        <authorList>
            <person name="Ekblom R."/>
            <person name="Jareborg N."/>
        </authorList>
    </citation>
    <scope>NUCLEOTIDE SEQUENCE [LARGE SCALE GENOMIC DNA]</scope>
    <source>
        <tissue evidence="5">Muscle</tissue>
    </source>
</reference>
<keyword evidence="3" id="KW-0687">Ribonucleoprotein</keyword>